<dbReference type="AlphaFoldDB" id="A0A5C8HN80"/>
<dbReference type="Pfam" id="PF12730">
    <property type="entry name" value="ABC2_membrane_4"/>
    <property type="match status" value="1"/>
</dbReference>
<feature type="transmembrane region" description="Helical" evidence="1">
    <location>
        <begin position="221"/>
        <end position="246"/>
    </location>
</feature>
<reference evidence="2 3" key="1">
    <citation type="submission" date="2019-08" db="EMBL/GenBank/DDBJ databases">
        <authorList>
            <person name="Dong K."/>
        </authorList>
    </citation>
    <scope>NUCLEOTIDE SEQUENCE [LARGE SCALE GENOMIC DNA]</scope>
    <source>
        <strain evidence="2 3">M4-8</strain>
    </source>
</reference>
<dbReference type="OrthoDB" id="3294220at2"/>
<accession>A0A5C8HN80</accession>
<feature type="transmembrane region" description="Helical" evidence="1">
    <location>
        <begin position="148"/>
        <end position="169"/>
    </location>
</feature>
<dbReference type="EMBL" id="VRSW01000002">
    <property type="protein sequence ID" value="TXK04469.1"/>
    <property type="molecule type" value="Genomic_DNA"/>
</dbReference>
<feature type="transmembrane region" description="Helical" evidence="1">
    <location>
        <begin position="176"/>
        <end position="201"/>
    </location>
</feature>
<evidence type="ECO:0000313" key="3">
    <source>
        <dbReference type="Proteomes" id="UP000321196"/>
    </source>
</evidence>
<evidence type="ECO:0000256" key="1">
    <source>
        <dbReference type="SAM" id="Phobius"/>
    </source>
</evidence>
<feature type="transmembrane region" description="Helical" evidence="1">
    <location>
        <begin position="65"/>
        <end position="83"/>
    </location>
</feature>
<keyword evidence="3" id="KW-1185">Reference proteome</keyword>
<name>A0A5C8HN80_9MICO</name>
<protein>
    <submittedName>
        <fullName evidence="2">Uncharacterized protein</fullName>
    </submittedName>
</protein>
<feature type="transmembrane region" description="Helical" evidence="1">
    <location>
        <begin position="104"/>
        <end position="128"/>
    </location>
</feature>
<comment type="caution">
    <text evidence="2">The sequence shown here is derived from an EMBL/GenBank/DDBJ whole genome shotgun (WGS) entry which is preliminary data.</text>
</comment>
<proteinExistence type="predicted"/>
<organism evidence="2 3">
    <name type="scientific">Microbacterium mitrae</name>
    <dbReference type="NCBI Taxonomy" id="664640"/>
    <lineage>
        <taxon>Bacteria</taxon>
        <taxon>Bacillati</taxon>
        <taxon>Actinomycetota</taxon>
        <taxon>Actinomycetes</taxon>
        <taxon>Micrococcales</taxon>
        <taxon>Microbacteriaceae</taxon>
        <taxon>Microbacterium</taxon>
    </lineage>
</organism>
<gene>
    <name evidence="2" type="ORF">FVP60_07150</name>
</gene>
<feature type="transmembrane region" description="Helical" evidence="1">
    <location>
        <begin position="12"/>
        <end position="32"/>
    </location>
</feature>
<dbReference type="Proteomes" id="UP000321196">
    <property type="component" value="Unassembled WGS sequence"/>
</dbReference>
<sequence length="251" mass="26155">MIALVRSEATKLLTTKAVWILAIVAVLATWPMSMTNSATPPNLPADSELLFSSAPIPLDYQGFEMAGFGYVLVVAIASLWAGSEYGGDGQIRTTLLATPKRLRVFLVKIALLAFVVAVTGFLTMTGALVITHAVGEAGINPWALTPVIWANIGGVVLAWTFTALIAFAVGTIARTAILPLILISPLVIGVGDFLVGLWPGAKALPTTAGASLYSDPATGLFLEPALGGLIQATWAAVLVAIAAVTFTRRDL</sequence>
<keyword evidence="1" id="KW-0472">Membrane</keyword>
<dbReference type="RefSeq" id="WP_147825604.1">
    <property type="nucleotide sequence ID" value="NZ_BAAARG010000002.1"/>
</dbReference>
<keyword evidence="1" id="KW-0812">Transmembrane</keyword>
<keyword evidence="1" id="KW-1133">Transmembrane helix</keyword>
<evidence type="ECO:0000313" key="2">
    <source>
        <dbReference type="EMBL" id="TXK04469.1"/>
    </source>
</evidence>